<comment type="function">
    <text evidence="11">The coatomer is a cytosolic protein complex that binds to dilysine motifs and reversibly associates with Golgi non-clathrin-coated vesicles, which further mediate biosynthetic protein transport from the ER, via the Golgi up to the trans Golgi network. Coatomer complex is required for budding from Golgi membranes, and is essential for the retrograde Golgi-to-ER transport of dilysine-tagged proteins. The zeta subunit may be involved in regulating the coat assembly and, hence, the rate of biosynthetic protein transport due to its association-dissociation properties with the coatomer complex.</text>
</comment>
<comment type="subunit">
    <text evidence="3 12">Oligomeric complex that consists of at least the alpha, beta, beta', gamma, delta, epsilon and zeta subunits.</text>
</comment>
<dbReference type="FunFam" id="3.30.450.60:FF:000013">
    <property type="entry name" value="Coatomer subunit zeta"/>
    <property type="match status" value="1"/>
</dbReference>
<dbReference type="GO" id="GO:0000139">
    <property type="term" value="C:Golgi membrane"/>
    <property type="evidence" value="ECO:0007669"/>
    <property type="project" value="UniProtKB-SubCell"/>
</dbReference>
<evidence type="ECO:0000256" key="1">
    <source>
        <dbReference type="ARBA" id="ARBA00004255"/>
    </source>
</evidence>
<keyword evidence="9 12" id="KW-0472">Membrane</keyword>
<dbReference type="Proteomes" id="UP000276133">
    <property type="component" value="Unassembled WGS sequence"/>
</dbReference>
<reference evidence="14 15" key="1">
    <citation type="journal article" date="2018" name="Sci. Rep.">
        <title>Genomic signatures of local adaptation to the degree of environmental predictability in rotifers.</title>
        <authorList>
            <person name="Franch-Gras L."/>
            <person name="Hahn C."/>
            <person name="Garcia-Roger E.M."/>
            <person name="Carmona M.J."/>
            <person name="Serra M."/>
            <person name="Gomez A."/>
        </authorList>
    </citation>
    <scope>NUCLEOTIDE SEQUENCE [LARGE SCALE GENOMIC DNA]</scope>
    <source>
        <strain evidence="14">HYR1</strain>
    </source>
</reference>
<sequence>MEPSLYIIKGIILLDNDGNRILGKYYDSTFSSVKEKREFEKKLFNKTHKANGEIVMIDGLTIVYRSIVDLHFYVIGSTNENEVVLVSVLNCFYDTLSMVLKRGVEKRAIIEYMDTCTLALDEICDSGIILEIDPMSVLHRVSIRDNDLPLGEQTLFDVFKMAKDQLKSNFR</sequence>
<evidence type="ECO:0000256" key="4">
    <source>
        <dbReference type="ARBA" id="ARBA00022448"/>
    </source>
</evidence>
<organism evidence="14 15">
    <name type="scientific">Brachionus plicatilis</name>
    <name type="common">Marine rotifer</name>
    <name type="synonym">Brachionus muelleri</name>
    <dbReference type="NCBI Taxonomy" id="10195"/>
    <lineage>
        <taxon>Eukaryota</taxon>
        <taxon>Metazoa</taxon>
        <taxon>Spiralia</taxon>
        <taxon>Gnathifera</taxon>
        <taxon>Rotifera</taxon>
        <taxon>Eurotatoria</taxon>
        <taxon>Monogononta</taxon>
        <taxon>Pseudotrocha</taxon>
        <taxon>Ploima</taxon>
        <taxon>Brachionidae</taxon>
        <taxon>Brachionus</taxon>
    </lineage>
</organism>
<comment type="similarity">
    <text evidence="2 12">Belongs to the adaptor complexes small subunit family.</text>
</comment>
<proteinExistence type="inferred from homology"/>
<comment type="caution">
    <text evidence="14">The sequence shown here is derived from an EMBL/GenBank/DDBJ whole genome shotgun (WGS) entry which is preliminary data.</text>
</comment>
<dbReference type="InterPro" id="IPR022775">
    <property type="entry name" value="AP_mu_sigma_su"/>
</dbReference>
<evidence type="ECO:0000256" key="9">
    <source>
        <dbReference type="ARBA" id="ARBA00023136"/>
    </source>
</evidence>
<dbReference type="STRING" id="10195.A0A3M7RUI1"/>
<accession>A0A3M7RUI1</accession>
<protein>
    <recommendedName>
        <fullName evidence="12">Coatomer subunit zeta</fullName>
    </recommendedName>
</protein>
<dbReference type="CDD" id="cd14829">
    <property type="entry name" value="Zeta-COP"/>
    <property type="match status" value="1"/>
</dbReference>
<evidence type="ECO:0000256" key="11">
    <source>
        <dbReference type="ARBA" id="ARBA00045555"/>
    </source>
</evidence>
<evidence type="ECO:0000313" key="15">
    <source>
        <dbReference type="Proteomes" id="UP000276133"/>
    </source>
</evidence>
<keyword evidence="10 12" id="KW-0968">Cytoplasmic vesicle</keyword>
<evidence type="ECO:0000256" key="3">
    <source>
        <dbReference type="ARBA" id="ARBA00011775"/>
    </source>
</evidence>
<dbReference type="GO" id="GO:0006886">
    <property type="term" value="P:intracellular protein transport"/>
    <property type="evidence" value="ECO:0007669"/>
    <property type="project" value="TreeGrafter"/>
</dbReference>
<dbReference type="GO" id="GO:0030126">
    <property type="term" value="C:COPI vesicle coat"/>
    <property type="evidence" value="ECO:0007669"/>
    <property type="project" value="UniProtKB-UniRule"/>
</dbReference>
<evidence type="ECO:0000313" key="14">
    <source>
        <dbReference type="EMBL" id="RNA27090.1"/>
    </source>
</evidence>
<dbReference type="Gene3D" id="3.30.450.60">
    <property type="match status" value="1"/>
</dbReference>
<evidence type="ECO:0000256" key="5">
    <source>
        <dbReference type="ARBA" id="ARBA00022490"/>
    </source>
</evidence>
<keyword evidence="6 12" id="KW-0931">ER-Golgi transport</keyword>
<evidence type="ECO:0000256" key="10">
    <source>
        <dbReference type="ARBA" id="ARBA00023329"/>
    </source>
</evidence>
<comment type="subcellular location">
    <subcellularLocation>
        <location evidence="12">Cytoplasm</location>
    </subcellularLocation>
    <subcellularLocation>
        <location evidence="1 12">Golgi apparatus membrane</location>
        <topology evidence="1 12">Peripheral membrane protein</topology>
        <orientation evidence="1 12">Cytoplasmic side</orientation>
    </subcellularLocation>
    <subcellularLocation>
        <location evidence="12">Cytoplasmic vesicle</location>
        <location evidence="12">COPI-coated vesicle membrane</location>
        <topology evidence="12">Peripheral membrane protein</topology>
        <orientation evidence="12">Cytoplasmic side</orientation>
    </subcellularLocation>
</comment>
<dbReference type="InterPro" id="IPR011012">
    <property type="entry name" value="Longin-like_dom_sf"/>
</dbReference>
<evidence type="ECO:0000259" key="13">
    <source>
        <dbReference type="Pfam" id="PF01217"/>
    </source>
</evidence>
<evidence type="ECO:0000256" key="7">
    <source>
        <dbReference type="ARBA" id="ARBA00022927"/>
    </source>
</evidence>
<gene>
    <name evidence="14" type="ORF">BpHYR1_004730</name>
</gene>
<evidence type="ECO:0000256" key="6">
    <source>
        <dbReference type="ARBA" id="ARBA00022892"/>
    </source>
</evidence>
<evidence type="ECO:0000256" key="8">
    <source>
        <dbReference type="ARBA" id="ARBA00023034"/>
    </source>
</evidence>
<dbReference type="AlphaFoldDB" id="A0A3M7RUI1"/>
<keyword evidence="4 12" id="KW-0813">Transport</keyword>
<name>A0A3M7RUI1_BRAPC</name>
<keyword evidence="15" id="KW-1185">Reference proteome</keyword>
<evidence type="ECO:0000256" key="12">
    <source>
        <dbReference type="RuleBase" id="RU366053"/>
    </source>
</evidence>
<dbReference type="PANTHER" id="PTHR11043">
    <property type="entry name" value="ZETA-COAT PROTEIN"/>
    <property type="match status" value="1"/>
</dbReference>
<dbReference type="Pfam" id="PF01217">
    <property type="entry name" value="Clat_adaptor_s"/>
    <property type="match status" value="1"/>
</dbReference>
<dbReference type="SUPFAM" id="SSF64356">
    <property type="entry name" value="SNARE-like"/>
    <property type="match status" value="1"/>
</dbReference>
<dbReference type="PANTHER" id="PTHR11043:SF0">
    <property type="entry name" value="COATOMER SUBUNIT ZETA"/>
    <property type="match status" value="1"/>
</dbReference>
<feature type="domain" description="AP complex mu/sigma subunit" evidence="13">
    <location>
        <begin position="8"/>
        <end position="146"/>
    </location>
</feature>
<dbReference type="EMBL" id="REGN01002601">
    <property type="protein sequence ID" value="RNA27090.1"/>
    <property type="molecule type" value="Genomic_DNA"/>
</dbReference>
<keyword evidence="5 12" id="KW-0963">Cytoplasm</keyword>
<dbReference type="GO" id="GO:0006891">
    <property type="term" value="P:intra-Golgi vesicle-mediated transport"/>
    <property type="evidence" value="ECO:0007669"/>
    <property type="project" value="TreeGrafter"/>
</dbReference>
<keyword evidence="7 12" id="KW-0653">Protein transport</keyword>
<dbReference type="InterPro" id="IPR039652">
    <property type="entry name" value="Coatomer_zeta"/>
</dbReference>
<dbReference type="GO" id="GO:0006890">
    <property type="term" value="P:retrograde vesicle-mediated transport, Golgi to endoplasmic reticulum"/>
    <property type="evidence" value="ECO:0007669"/>
    <property type="project" value="UniProtKB-UniRule"/>
</dbReference>
<dbReference type="OrthoDB" id="10249988at2759"/>
<evidence type="ECO:0000256" key="2">
    <source>
        <dbReference type="ARBA" id="ARBA00006972"/>
    </source>
</evidence>
<keyword evidence="8 12" id="KW-0333">Golgi apparatus</keyword>